<gene>
    <name evidence="1" type="ORF">TQ37_09790</name>
</gene>
<reference evidence="1 2" key="2">
    <citation type="submission" date="2015-05" db="EMBL/GenBank/DDBJ databases">
        <title>Lifestyle Evolution in Cyanobacterial Symbionts of Sponges.</title>
        <authorList>
            <person name="Burgsdorf I."/>
            <person name="Slaby B.M."/>
            <person name="Handley K.M."/>
            <person name="Haber M."/>
            <person name="Blom J."/>
            <person name="Marshall C.W."/>
            <person name="Gilbert J.A."/>
            <person name="Hentschel U."/>
            <person name="Steindler L."/>
        </authorList>
    </citation>
    <scope>NUCLEOTIDE SEQUENCE [LARGE SCALE GENOMIC DNA]</scope>
    <source>
        <strain evidence="1">15L</strain>
    </source>
</reference>
<evidence type="ECO:0000313" key="2">
    <source>
        <dbReference type="Proteomes" id="UP000035037"/>
    </source>
</evidence>
<organism evidence="1 2">
    <name type="scientific">Candidatus Synechococcus spongiarum 15L</name>
    <dbReference type="NCBI Taxonomy" id="1608419"/>
    <lineage>
        <taxon>Bacteria</taxon>
        <taxon>Bacillati</taxon>
        <taxon>Cyanobacteriota</taxon>
        <taxon>Cyanophyceae</taxon>
        <taxon>Synechococcales</taxon>
        <taxon>Synechococcaceae</taxon>
        <taxon>Synechococcus</taxon>
    </lineage>
</organism>
<feature type="non-terminal residue" evidence="1">
    <location>
        <position position="307"/>
    </location>
</feature>
<proteinExistence type="predicted"/>
<evidence type="ECO:0000313" key="1">
    <source>
        <dbReference type="EMBL" id="KKZ10086.1"/>
    </source>
</evidence>
<dbReference type="EMBL" id="JYFQ01000209">
    <property type="protein sequence ID" value="KKZ10086.1"/>
    <property type="molecule type" value="Genomic_DNA"/>
</dbReference>
<comment type="caution">
    <text evidence="1">The sequence shown here is derived from an EMBL/GenBank/DDBJ whole genome shotgun (WGS) entry which is preliminary data.</text>
</comment>
<name>A0A0G8AR74_9SYNE</name>
<dbReference type="PATRIC" id="fig|1608419.3.peg.1267"/>
<reference evidence="1 2" key="1">
    <citation type="submission" date="2015-02" db="EMBL/GenBank/DDBJ databases">
        <authorList>
            <person name="Slaby B."/>
            <person name="Hentschel U."/>
        </authorList>
    </citation>
    <scope>NUCLEOTIDE SEQUENCE [LARGE SCALE GENOMIC DNA]</scope>
    <source>
        <strain evidence="1">15L</strain>
    </source>
</reference>
<accession>A0A0G8AR74</accession>
<dbReference type="AlphaFoldDB" id="A0A0G8AR74"/>
<dbReference type="Proteomes" id="UP000035037">
    <property type="component" value="Unassembled WGS sequence"/>
</dbReference>
<protein>
    <submittedName>
        <fullName evidence="1">Uncharacterized protein</fullName>
    </submittedName>
</protein>
<sequence>MLVAALDAGQDQGILHHDHPTQCKMWCNGNDYGNYNNAADWQFIVDGIEYQASAHTLFSGAEIWIAVALNPNWKLQSNVSFGMRLPKPYVADAYAKGIVNRYEDGRVHLETGSIMGYYCKPELRTKMMDLPINIGENTDWLCPRDRIEDSRIAKKIAELNERKANKPAPMAKSKAMWARAELLLNNSDAFDEAYEEVLSLYPLLSDHGYKYRQGTNQRGTPFRTESKPDKECVRFAIDWLAKSRPSINTKKIASSYELKHQAEYSDGRGYITNGGFICAALMADIGMIGGKDRADEADLNFYINPVR</sequence>